<dbReference type="SUPFAM" id="SSF56112">
    <property type="entry name" value="Protein kinase-like (PK-like)"/>
    <property type="match status" value="1"/>
</dbReference>
<dbReference type="Pfam" id="PF00069">
    <property type="entry name" value="Pkinase"/>
    <property type="match status" value="1"/>
</dbReference>
<comment type="caution">
    <text evidence="2">The sequence shown here is derived from an EMBL/GenBank/DDBJ whole genome shotgun (WGS) entry which is preliminary data.</text>
</comment>
<evidence type="ECO:0000313" key="3">
    <source>
        <dbReference type="Proteomes" id="UP000780801"/>
    </source>
</evidence>
<dbReference type="FunFam" id="1.10.510.10:FF:001565">
    <property type="entry name" value="WNK protein kinase"/>
    <property type="match status" value="1"/>
</dbReference>
<dbReference type="PROSITE" id="PS00108">
    <property type="entry name" value="PROTEIN_KINASE_ST"/>
    <property type="match status" value="1"/>
</dbReference>
<dbReference type="Gene3D" id="1.10.510.10">
    <property type="entry name" value="Transferase(Phosphotransferase) domain 1"/>
    <property type="match status" value="1"/>
</dbReference>
<evidence type="ECO:0000313" key="2">
    <source>
        <dbReference type="EMBL" id="KAF9581031.1"/>
    </source>
</evidence>
<dbReference type="OrthoDB" id="4062651at2759"/>
<gene>
    <name evidence="2" type="ORF">BGW38_002103</name>
</gene>
<dbReference type="Gene3D" id="3.30.200.20">
    <property type="entry name" value="Phosphorylase Kinase, domain 1"/>
    <property type="match status" value="1"/>
</dbReference>
<dbReference type="PROSITE" id="PS50011">
    <property type="entry name" value="PROTEIN_KINASE_DOM"/>
    <property type="match status" value="1"/>
</dbReference>
<dbReference type="InterPro" id="IPR011009">
    <property type="entry name" value="Kinase-like_dom_sf"/>
</dbReference>
<dbReference type="InterPro" id="IPR000719">
    <property type="entry name" value="Prot_kinase_dom"/>
</dbReference>
<organism evidence="2 3">
    <name type="scientific">Lunasporangiospora selenospora</name>
    <dbReference type="NCBI Taxonomy" id="979761"/>
    <lineage>
        <taxon>Eukaryota</taxon>
        <taxon>Fungi</taxon>
        <taxon>Fungi incertae sedis</taxon>
        <taxon>Mucoromycota</taxon>
        <taxon>Mortierellomycotina</taxon>
        <taxon>Mortierellomycetes</taxon>
        <taxon>Mortierellales</taxon>
        <taxon>Mortierellaceae</taxon>
        <taxon>Lunasporangiospora</taxon>
    </lineage>
</organism>
<accession>A0A9P6FUN6</accession>
<feature type="domain" description="Protein kinase" evidence="1">
    <location>
        <begin position="1"/>
        <end position="233"/>
    </location>
</feature>
<dbReference type="AlphaFoldDB" id="A0A9P6FUN6"/>
<dbReference type="PANTHER" id="PTHR13902">
    <property type="entry name" value="SERINE/THREONINE-PROTEIN KINASE WNK WITH NO LYSINE -RELATED"/>
    <property type="match status" value="1"/>
</dbReference>
<protein>
    <recommendedName>
        <fullName evidence="1">Protein kinase domain-containing protein</fullName>
    </recommendedName>
</protein>
<dbReference type="InterPro" id="IPR008271">
    <property type="entry name" value="Ser/Thr_kinase_AS"/>
</dbReference>
<name>A0A9P6FUN6_9FUNG</name>
<evidence type="ECO:0000259" key="1">
    <source>
        <dbReference type="PROSITE" id="PS50011"/>
    </source>
</evidence>
<dbReference type="SMART" id="SM00220">
    <property type="entry name" value="S_TKc"/>
    <property type="match status" value="1"/>
</dbReference>
<sequence>IDREEGYEVAWNCFQTTKQEYAELSQEVEILKRVRHPNIINFHDCWYSNTEFIFITELMTSGTLREYIRKLQSPNLKVVKRWCRQILKGLIYLHSYDPPIIHRDIKCDNIFINGAHGEVKIGDMGTAKMKIGKKYTVIGTPEFMAPEMYEEKGYNEKVDIYAFGMCLLEMVTGEYPYSECKNAAQIYKKVTQGLKPDCLTRVTDPEVLSLINHCIAPEHERYNAQQAIEDLFLGVEPEVVLLTTNEAKNYLTLQVVFKGMDKLSVKFEFNADTDTAEEVVNEMIEEQVLPQRYQRVITHDINRILRELAGVNEKKESAGLLPPSSPMIHNTLGHGSVSPLSLELSGLQSQYAGSTGLTRRNSNPDYSTEDEAQFKEYASDATIEEFVQDTALAYHRGPDKANEWITKLKNQDIMTVGDLRDLQDSDWAGFDLTVFASRALRNRLSRKNIKRTTPLTRSSSGTDEC</sequence>
<dbReference type="Gene3D" id="3.10.20.90">
    <property type="entry name" value="Phosphatidylinositol 3-kinase Catalytic Subunit, Chain A, domain 1"/>
    <property type="match status" value="1"/>
</dbReference>
<dbReference type="GO" id="GO:0005524">
    <property type="term" value="F:ATP binding"/>
    <property type="evidence" value="ECO:0007669"/>
    <property type="project" value="InterPro"/>
</dbReference>
<proteinExistence type="predicted"/>
<reference evidence="2" key="1">
    <citation type="journal article" date="2020" name="Fungal Divers.">
        <title>Resolving the Mortierellaceae phylogeny through synthesis of multi-gene phylogenetics and phylogenomics.</title>
        <authorList>
            <person name="Vandepol N."/>
            <person name="Liber J."/>
            <person name="Desiro A."/>
            <person name="Na H."/>
            <person name="Kennedy M."/>
            <person name="Barry K."/>
            <person name="Grigoriev I.V."/>
            <person name="Miller A.N."/>
            <person name="O'Donnell K."/>
            <person name="Stajich J.E."/>
            <person name="Bonito G."/>
        </authorList>
    </citation>
    <scope>NUCLEOTIDE SEQUENCE</scope>
    <source>
        <strain evidence="2">KOD1015</strain>
    </source>
</reference>
<dbReference type="EMBL" id="JAABOA010001707">
    <property type="protein sequence ID" value="KAF9581031.1"/>
    <property type="molecule type" value="Genomic_DNA"/>
</dbReference>
<feature type="non-terminal residue" evidence="2">
    <location>
        <position position="465"/>
    </location>
</feature>
<dbReference type="CDD" id="cd13983">
    <property type="entry name" value="STKc_WNK"/>
    <property type="match status" value="1"/>
</dbReference>
<dbReference type="InterPro" id="IPR050588">
    <property type="entry name" value="WNK_Ser-Thr_kinase"/>
</dbReference>
<keyword evidence="3" id="KW-1185">Reference proteome</keyword>
<dbReference type="GO" id="GO:0004672">
    <property type="term" value="F:protein kinase activity"/>
    <property type="evidence" value="ECO:0007669"/>
    <property type="project" value="InterPro"/>
</dbReference>
<dbReference type="Proteomes" id="UP000780801">
    <property type="component" value="Unassembled WGS sequence"/>
</dbReference>